<feature type="signal peptide" evidence="1">
    <location>
        <begin position="1"/>
        <end position="32"/>
    </location>
</feature>
<dbReference type="AlphaFoldDB" id="Q8DIZ2"/>
<keyword evidence="1" id="KW-0732">Signal</keyword>
<dbReference type="PROSITE" id="PS51272">
    <property type="entry name" value="SLH"/>
    <property type="match status" value="3"/>
</dbReference>
<feature type="domain" description="SLH" evidence="2">
    <location>
        <begin position="157"/>
        <end position="221"/>
    </location>
</feature>
<organism evidence="3 4">
    <name type="scientific">Thermosynechococcus vestitus (strain NIES-2133 / IAM M-273 / BP-1)</name>
    <dbReference type="NCBI Taxonomy" id="197221"/>
    <lineage>
        <taxon>Bacteria</taxon>
        <taxon>Bacillati</taxon>
        <taxon>Cyanobacteriota</taxon>
        <taxon>Cyanophyceae</taxon>
        <taxon>Acaryochloridales</taxon>
        <taxon>Thermosynechococcaceae</taxon>
        <taxon>Thermosynechococcus</taxon>
    </lineage>
</organism>
<keyword evidence="4" id="KW-1185">Reference proteome</keyword>
<dbReference type="InterPro" id="IPR001119">
    <property type="entry name" value="SLH_dom"/>
</dbReference>
<dbReference type="InterPro" id="IPR051465">
    <property type="entry name" value="Cell_Envelope_Struct_Comp"/>
</dbReference>
<protein>
    <submittedName>
        <fullName evidence="3">Tlr1439 protein</fullName>
    </submittedName>
</protein>
<dbReference type="STRING" id="197221.gene:10748038"/>
<dbReference type="EnsemblBacteria" id="BAC08991">
    <property type="protein sequence ID" value="BAC08991"/>
    <property type="gene ID" value="BAC08991"/>
</dbReference>
<dbReference type="PANTHER" id="PTHR43308:SF5">
    <property type="entry name" value="S-LAYER PROTEIN _ PEPTIDOGLYCAN ENDO-BETA-N-ACETYLGLUCOSAMINIDASE"/>
    <property type="match status" value="1"/>
</dbReference>
<feature type="domain" description="SLH" evidence="2">
    <location>
        <begin position="96"/>
        <end position="155"/>
    </location>
</feature>
<feature type="chain" id="PRO_5004307566" evidence="1">
    <location>
        <begin position="33"/>
        <end position="452"/>
    </location>
</feature>
<evidence type="ECO:0000256" key="1">
    <source>
        <dbReference type="SAM" id="SignalP"/>
    </source>
</evidence>
<dbReference type="KEGG" id="tel:tlr1439"/>
<evidence type="ECO:0000313" key="4">
    <source>
        <dbReference type="Proteomes" id="UP000000440"/>
    </source>
</evidence>
<dbReference type="Pfam" id="PF00395">
    <property type="entry name" value="SLH"/>
    <property type="match status" value="3"/>
</dbReference>
<proteinExistence type="predicted"/>
<dbReference type="RefSeq" id="WP_011057279.1">
    <property type="nucleotide sequence ID" value="NC_004113.1"/>
</dbReference>
<accession>Q8DIZ2</accession>
<name>Q8DIZ2_THEVB</name>
<dbReference type="eggNOG" id="COG2948">
    <property type="taxonomic scope" value="Bacteria"/>
</dbReference>
<dbReference type="PANTHER" id="PTHR43308">
    <property type="entry name" value="OUTER MEMBRANE PROTEIN ALPHA-RELATED"/>
    <property type="match status" value="1"/>
</dbReference>
<evidence type="ECO:0000259" key="2">
    <source>
        <dbReference type="PROSITE" id="PS51272"/>
    </source>
</evidence>
<sequence>MQSLAQRSLAVLSCGLMSSGTLALLAAVPAQAQSRFTDTQGIWAQGCIDHLASRNIISGYPDGTFRPLAPVTRAEYAAMLGKAFPNAPVVRAPGTFNDVPSTFWAASAIQNATRTGFLSGYPGNVFQPNQNIPRVQAIVALASGLQYPTPPSVEAVLAQFNDAAAIPAYGRAGVAAATAKQVVVNYPNVQVFGPNQLATRADIAAFLCQATRAPGAQALVPTQYIAGAATTSPIALPAGQQIPARFPDAERIVLSPSETIALRLVTAADVRDSQGRVVIPVGSEIFGQIQPAQGGSQFVANTVVINNRQLPIAANSQVIRTIRDARDPNIGNVFRNAAIGSAVAAGLSGLLGNQKITPLKVLTGAATGAAIETNQGRPATSIIRDTLIGAAVATGASAVIGDRKITPEKVITGAAAGATIGGVIDPAVRRLVVVDANTDLRLTLTQSFTVPQ</sequence>
<evidence type="ECO:0000313" key="3">
    <source>
        <dbReference type="EMBL" id="BAC08991.1"/>
    </source>
</evidence>
<dbReference type="PATRIC" id="fig|197221.4.peg.1510"/>
<dbReference type="EMBL" id="BA000039">
    <property type="protein sequence ID" value="BAC08991.1"/>
    <property type="molecule type" value="Genomic_DNA"/>
</dbReference>
<feature type="domain" description="SLH" evidence="2">
    <location>
        <begin position="31"/>
        <end position="94"/>
    </location>
</feature>
<gene>
    <name evidence="3" type="ordered locus">tlr1439</name>
</gene>
<dbReference type="Proteomes" id="UP000000440">
    <property type="component" value="Chromosome"/>
</dbReference>
<reference evidence="3 4" key="1">
    <citation type="journal article" date="2002" name="DNA Res.">
        <title>Complete genome structure of the thermophilic cyanobacterium Thermosynechococcus elongatus BP-1.</title>
        <authorList>
            <person name="Nakamura Y."/>
            <person name="Kaneko T."/>
            <person name="Sato S."/>
            <person name="Ikeuchi M."/>
            <person name="Katoh H."/>
            <person name="Sasamoto S."/>
            <person name="Watanabe A."/>
            <person name="Iriguchi M."/>
            <person name="Kawashima K."/>
            <person name="Kimura T."/>
            <person name="Kishida Y."/>
            <person name="Kiyokawa C."/>
            <person name="Kohara M."/>
            <person name="Matsumoto M."/>
            <person name="Matsuno A."/>
            <person name="Nakazaki N."/>
            <person name="Shimpo S."/>
            <person name="Sugimoto M."/>
            <person name="Takeuchi C."/>
            <person name="Yamada M."/>
            <person name="Tabata S."/>
        </authorList>
    </citation>
    <scope>NUCLEOTIDE SEQUENCE [LARGE SCALE GENOMIC DNA]</scope>
    <source>
        <strain evidence="4">IAM M-273 / NIES-2133 / BP-1</strain>
    </source>
</reference>